<dbReference type="SUPFAM" id="SSF56672">
    <property type="entry name" value="DNA/RNA polymerases"/>
    <property type="match status" value="1"/>
</dbReference>
<proteinExistence type="predicted"/>
<dbReference type="Gene3D" id="3.30.70.270">
    <property type="match status" value="1"/>
</dbReference>
<protein>
    <recommendedName>
        <fullName evidence="1">Reverse transcriptase/retrotransposon-derived protein RNase H-like domain-containing protein</fullName>
    </recommendedName>
</protein>
<dbReference type="PANTHER" id="PTHR33064">
    <property type="entry name" value="POL PROTEIN"/>
    <property type="match status" value="1"/>
</dbReference>
<evidence type="ECO:0000313" key="2">
    <source>
        <dbReference type="Ensembl" id="ENSCCRP00000125151.1"/>
    </source>
</evidence>
<dbReference type="InterPro" id="IPR041577">
    <property type="entry name" value="RT_RNaseH_2"/>
</dbReference>
<sequence>MDPDKVRAVLDWAVPDSRVALQRFLGFANFYRRFIRNFSQVAAPLTALTSSKSKFAWSETAQDAFDRLKMLFTSAPILITPDPERQFIVEVDASEIGIGAVLSQRSSQDDKVHPCAFYSHRLSPAERNYDVGNRELLAIRLALV</sequence>
<dbReference type="InterPro" id="IPR051320">
    <property type="entry name" value="Viral_Replic_Matur_Polypro"/>
</dbReference>
<accession>A0A9J7Z1M7</accession>
<evidence type="ECO:0000313" key="3">
    <source>
        <dbReference type="Proteomes" id="UP001108240"/>
    </source>
</evidence>
<reference evidence="2" key="1">
    <citation type="submission" date="2025-08" db="UniProtKB">
        <authorList>
            <consortium name="Ensembl"/>
        </authorList>
    </citation>
    <scope>IDENTIFICATION</scope>
</reference>
<name>A0A9J7Z1M7_CYPCA</name>
<dbReference type="FunFam" id="3.30.70.270:FF:000020">
    <property type="entry name" value="Transposon Tf2-6 polyprotein-like Protein"/>
    <property type="match status" value="1"/>
</dbReference>
<organism evidence="2 3">
    <name type="scientific">Cyprinus carpio carpio</name>
    <dbReference type="NCBI Taxonomy" id="630221"/>
    <lineage>
        <taxon>Eukaryota</taxon>
        <taxon>Metazoa</taxon>
        <taxon>Chordata</taxon>
        <taxon>Craniata</taxon>
        <taxon>Vertebrata</taxon>
        <taxon>Euteleostomi</taxon>
        <taxon>Actinopterygii</taxon>
        <taxon>Neopterygii</taxon>
        <taxon>Teleostei</taxon>
        <taxon>Ostariophysi</taxon>
        <taxon>Cypriniformes</taxon>
        <taxon>Cyprinidae</taxon>
        <taxon>Cyprininae</taxon>
        <taxon>Cyprinus</taxon>
    </lineage>
</organism>
<dbReference type="InterPro" id="IPR043502">
    <property type="entry name" value="DNA/RNA_pol_sf"/>
</dbReference>
<feature type="domain" description="Reverse transcriptase/retrotransposon-derived protein RNase H-like" evidence="1">
    <location>
        <begin position="57"/>
        <end position="143"/>
    </location>
</feature>
<reference evidence="2" key="2">
    <citation type="submission" date="2025-09" db="UniProtKB">
        <authorList>
            <consortium name="Ensembl"/>
        </authorList>
    </citation>
    <scope>IDENTIFICATION</scope>
</reference>
<dbReference type="Ensembl" id="ENSCCRT00000170741.1">
    <property type="protein sequence ID" value="ENSCCRP00000125151.1"/>
    <property type="gene ID" value="ENSCCRG00000054904.1"/>
</dbReference>
<dbReference type="PANTHER" id="PTHR33064:SF37">
    <property type="entry name" value="RIBONUCLEASE H"/>
    <property type="match status" value="1"/>
</dbReference>
<dbReference type="OMA" id="ELMTHWI"/>
<evidence type="ECO:0000259" key="1">
    <source>
        <dbReference type="Pfam" id="PF17919"/>
    </source>
</evidence>
<dbReference type="Proteomes" id="UP001108240">
    <property type="component" value="Unplaced"/>
</dbReference>
<dbReference type="GeneTree" id="ENSGT01100000263500"/>
<dbReference type="AlphaFoldDB" id="A0A9J7Z1M7"/>
<dbReference type="InterPro" id="IPR043128">
    <property type="entry name" value="Rev_trsase/Diguanyl_cyclase"/>
</dbReference>
<dbReference type="Pfam" id="PF17919">
    <property type="entry name" value="RT_RNaseH_2"/>
    <property type="match status" value="1"/>
</dbReference>
<keyword evidence="3" id="KW-1185">Reference proteome</keyword>